<dbReference type="Proteomes" id="UP001605036">
    <property type="component" value="Unassembled WGS sequence"/>
</dbReference>
<evidence type="ECO:0000313" key="3">
    <source>
        <dbReference type="Proteomes" id="UP001605036"/>
    </source>
</evidence>
<dbReference type="EMBL" id="JBHFFA010000122">
    <property type="protein sequence ID" value="KAL2603009.1"/>
    <property type="molecule type" value="Genomic_DNA"/>
</dbReference>
<protein>
    <submittedName>
        <fullName evidence="2">Uncharacterized protein</fullName>
    </submittedName>
</protein>
<keyword evidence="3" id="KW-1185">Reference proteome</keyword>
<sequence length="169" mass="19120">MTMTCAFDHAESLQQSDIQEADFSTGESESNSCDVVFWFPGKPVEPQNISSPAYTVDNITPAKAEEKSFRNEGCMKEIYLQLEVNLHSRCEGEKFAECRKEVLRLEMKLKDREIQATRGEQERAEVSKIQAQEISKLKEGFIRLEGETADMRKLSRKITGSAPEGHLKG</sequence>
<dbReference type="EMBL" id="JBHFFA010000122">
    <property type="protein sequence ID" value="KAL2603015.1"/>
    <property type="molecule type" value="Genomic_DNA"/>
</dbReference>
<organism evidence="2 3">
    <name type="scientific">Riccia fluitans</name>
    <dbReference type="NCBI Taxonomy" id="41844"/>
    <lineage>
        <taxon>Eukaryota</taxon>
        <taxon>Viridiplantae</taxon>
        <taxon>Streptophyta</taxon>
        <taxon>Embryophyta</taxon>
        <taxon>Marchantiophyta</taxon>
        <taxon>Marchantiopsida</taxon>
        <taxon>Marchantiidae</taxon>
        <taxon>Marchantiales</taxon>
        <taxon>Ricciaceae</taxon>
        <taxon>Riccia</taxon>
    </lineage>
</organism>
<dbReference type="AlphaFoldDB" id="A0ABD1XEP3"/>
<evidence type="ECO:0000313" key="2">
    <source>
        <dbReference type="EMBL" id="KAL2603015.1"/>
    </source>
</evidence>
<name>A0ABD1XEP3_9MARC</name>
<proteinExistence type="predicted"/>
<gene>
    <name evidence="1" type="ORF">R1flu_017199</name>
    <name evidence="2" type="ORF">R1flu_017205</name>
</gene>
<comment type="caution">
    <text evidence="2">The sequence shown here is derived from an EMBL/GenBank/DDBJ whole genome shotgun (WGS) entry which is preliminary data.</text>
</comment>
<reference evidence="2 3" key="1">
    <citation type="submission" date="2024-09" db="EMBL/GenBank/DDBJ databases">
        <title>Chromosome-scale assembly of Riccia fluitans.</title>
        <authorList>
            <person name="Paukszto L."/>
            <person name="Sawicki J."/>
            <person name="Karawczyk K."/>
            <person name="Piernik-Szablinska J."/>
            <person name="Szczecinska M."/>
            <person name="Mazdziarz M."/>
        </authorList>
    </citation>
    <scope>NUCLEOTIDE SEQUENCE [LARGE SCALE GENOMIC DNA]</scope>
    <source>
        <strain evidence="2">Rf_01</strain>
        <tissue evidence="2">Aerial parts of the thallus</tissue>
    </source>
</reference>
<accession>A0ABD1XEP3</accession>
<evidence type="ECO:0000313" key="1">
    <source>
        <dbReference type="EMBL" id="KAL2603009.1"/>
    </source>
</evidence>